<dbReference type="EMBL" id="OBEH01000003">
    <property type="protein sequence ID" value="SNZ00267.1"/>
    <property type="molecule type" value="Genomic_DNA"/>
</dbReference>
<proteinExistence type="predicted"/>
<accession>A0A285MUP5</accession>
<evidence type="ECO:0000313" key="2">
    <source>
        <dbReference type="Proteomes" id="UP000219048"/>
    </source>
</evidence>
<dbReference type="AlphaFoldDB" id="A0A285MUP5"/>
<organism evidence="1 2">
    <name type="scientific">Flagellimonas pacifica</name>
    <dbReference type="NCBI Taxonomy" id="1247520"/>
    <lineage>
        <taxon>Bacteria</taxon>
        <taxon>Pseudomonadati</taxon>
        <taxon>Bacteroidota</taxon>
        <taxon>Flavobacteriia</taxon>
        <taxon>Flavobacteriales</taxon>
        <taxon>Flavobacteriaceae</taxon>
        <taxon>Flagellimonas</taxon>
    </lineage>
</organism>
<evidence type="ECO:0000313" key="1">
    <source>
        <dbReference type="EMBL" id="SNZ00267.1"/>
    </source>
</evidence>
<gene>
    <name evidence="1" type="ORF">SAMN06265377_2087</name>
</gene>
<keyword evidence="2" id="KW-1185">Reference proteome</keyword>
<sequence>MLKSYNIEIIFLHFVRFNVNLGTLHIYPRFFEKNSYFRLRILIETESFNIRITKTKKGNVKQTLPFTFFKLRKFIPILPLPYLQLLGIEPLNEPPIRNYR</sequence>
<protein>
    <submittedName>
        <fullName evidence="1">Uncharacterized protein</fullName>
    </submittedName>
</protein>
<name>A0A285MUP5_9FLAO</name>
<dbReference type="Proteomes" id="UP000219048">
    <property type="component" value="Unassembled WGS sequence"/>
</dbReference>
<reference evidence="2" key="1">
    <citation type="submission" date="2017-09" db="EMBL/GenBank/DDBJ databases">
        <authorList>
            <person name="Varghese N."/>
            <person name="Submissions S."/>
        </authorList>
    </citation>
    <scope>NUCLEOTIDE SEQUENCE [LARGE SCALE GENOMIC DNA]</scope>
    <source>
        <strain evidence="2">DSM 25885</strain>
    </source>
</reference>